<dbReference type="PANTHER" id="PTHR10993">
    <property type="entry name" value="OCTANOYLTRANSFERASE"/>
    <property type="match status" value="1"/>
</dbReference>
<dbReference type="Pfam" id="PF21948">
    <property type="entry name" value="LplA-B_cat"/>
    <property type="match status" value="1"/>
</dbReference>
<dbReference type="UniPathway" id="UPA00538">
    <property type="reaction ID" value="UER00592"/>
</dbReference>
<dbReference type="GO" id="GO:0033819">
    <property type="term" value="F:lipoyl(octanoyl) transferase activity"/>
    <property type="evidence" value="ECO:0007669"/>
    <property type="project" value="UniProtKB-EC"/>
</dbReference>
<dbReference type="PIRSF" id="PIRSF016262">
    <property type="entry name" value="LPLase"/>
    <property type="match status" value="1"/>
</dbReference>
<dbReference type="RefSeq" id="WP_137339059.1">
    <property type="nucleotide sequence ID" value="NZ_BSQH01000011.1"/>
</dbReference>
<dbReference type="Proteomes" id="UP000304900">
    <property type="component" value="Unassembled WGS sequence"/>
</dbReference>
<organism evidence="8 9">
    <name type="scientific">Dyadobacter frigoris</name>
    <dbReference type="NCBI Taxonomy" id="2576211"/>
    <lineage>
        <taxon>Bacteria</taxon>
        <taxon>Pseudomonadati</taxon>
        <taxon>Bacteroidota</taxon>
        <taxon>Cytophagia</taxon>
        <taxon>Cytophagales</taxon>
        <taxon>Spirosomataceae</taxon>
        <taxon>Dyadobacter</taxon>
    </lineage>
</organism>
<dbReference type="SUPFAM" id="SSF55681">
    <property type="entry name" value="Class II aaRS and biotin synthetases"/>
    <property type="match status" value="1"/>
</dbReference>
<keyword evidence="5" id="KW-0012">Acyltransferase</keyword>
<dbReference type="GO" id="GO:0009249">
    <property type="term" value="P:protein lipoylation"/>
    <property type="evidence" value="ECO:0007669"/>
    <property type="project" value="InterPro"/>
</dbReference>
<comment type="caution">
    <text evidence="8">The sequence shown here is derived from an EMBL/GenBank/DDBJ whole genome shotgun (WGS) entry which is preliminary data.</text>
</comment>
<comment type="pathway">
    <text evidence="1">Protein modification; protein lipoylation via endogenous pathway; protein N(6)-(lipoyl)lysine from octanoyl-[acyl-carrier-protein]: step 1/2.</text>
</comment>
<sequence>MQNTKVFYQDWGMIDYKAAWEIQEDIFASVIKLKRDLRSLAPVAPGDLSIKAIPVETPNYLIFCEHSHVFTLGRTGSANHLLLDNQGLKKKRAVFYPINRGGDITYHGPGQLVCYPILDLDNFYTKPHNVVCHRA</sequence>
<evidence type="ECO:0000256" key="6">
    <source>
        <dbReference type="ARBA" id="ARBA00024732"/>
    </source>
</evidence>
<protein>
    <recommendedName>
        <fullName evidence="2">lipoyl(octanoyl) transferase</fullName>
        <ecNumber evidence="2">2.3.1.181</ecNumber>
    </recommendedName>
</protein>
<keyword evidence="4" id="KW-0808">Transferase</keyword>
<dbReference type="PANTHER" id="PTHR10993:SF12">
    <property type="entry name" value="OCTANOYLTRANSFERASE"/>
    <property type="match status" value="1"/>
</dbReference>
<dbReference type="PROSITE" id="PS51733">
    <property type="entry name" value="BPL_LPL_CATALYTIC"/>
    <property type="match status" value="1"/>
</dbReference>
<accession>A0A4V6BJB2</accession>
<dbReference type="InterPro" id="IPR020605">
    <property type="entry name" value="Octanoyltransferase_CS"/>
</dbReference>
<feature type="domain" description="BPL/LPL catalytic" evidence="7">
    <location>
        <begin position="55"/>
        <end position="135"/>
    </location>
</feature>
<dbReference type="EMBL" id="SZVO01000002">
    <property type="protein sequence ID" value="TKT93383.1"/>
    <property type="molecule type" value="Genomic_DNA"/>
</dbReference>
<evidence type="ECO:0000313" key="8">
    <source>
        <dbReference type="EMBL" id="TKT93383.1"/>
    </source>
</evidence>
<dbReference type="EC" id="2.3.1.181" evidence="2"/>
<keyword evidence="3" id="KW-0963">Cytoplasm</keyword>
<dbReference type="Gene3D" id="3.30.930.10">
    <property type="entry name" value="Bira Bifunctional Protein, Domain 2"/>
    <property type="match status" value="1"/>
</dbReference>
<dbReference type="InterPro" id="IPR000544">
    <property type="entry name" value="Octanoyltransferase"/>
</dbReference>
<name>A0A4V6BJB2_9BACT</name>
<evidence type="ECO:0000256" key="5">
    <source>
        <dbReference type="ARBA" id="ARBA00023315"/>
    </source>
</evidence>
<reference evidence="8 9" key="1">
    <citation type="submission" date="2019-05" db="EMBL/GenBank/DDBJ databases">
        <title>Dyadobacter AR-3-8 sp. nov., isolated from arctic soil.</title>
        <authorList>
            <person name="Chaudhary D.K."/>
        </authorList>
    </citation>
    <scope>NUCLEOTIDE SEQUENCE [LARGE SCALE GENOMIC DNA]</scope>
    <source>
        <strain evidence="8 9">AR-3-8</strain>
    </source>
</reference>
<evidence type="ECO:0000313" key="9">
    <source>
        <dbReference type="Proteomes" id="UP000304900"/>
    </source>
</evidence>
<evidence type="ECO:0000256" key="1">
    <source>
        <dbReference type="ARBA" id="ARBA00004821"/>
    </source>
</evidence>
<evidence type="ECO:0000259" key="7">
    <source>
        <dbReference type="PROSITE" id="PS51733"/>
    </source>
</evidence>
<dbReference type="InterPro" id="IPR004143">
    <property type="entry name" value="BPL_LPL_catalytic"/>
</dbReference>
<keyword evidence="9" id="KW-1185">Reference proteome</keyword>
<dbReference type="AlphaFoldDB" id="A0A4V6BJB2"/>
<dbReference type="InterPro" id="IPR045864">
    <property type="entry name" value="aa-tRNA-synth_II/BPL/LPL"/>
</dbReference>
<comment type="function">
    <text evidence="6">Catalyzes the transfer of endogenously produced octanoic acid from octanoyl-acyl-carrier-protein onto the lipoyl domains of lipoate-dependent enzymes. Lipoyl-ACP can also act as a substrate although octanoyl-ACP is likely to be the physiological substrate.</text>
</comment>
<proteinExistence type="predicted"/>
<dbReference type="OrthoDB" id="9787061at2"/>
<evidence type="ECO:0000256" key="4">
    <source>
        <dbReference type="ARBA" id="ARBA00022679"/>
    </source>
</evidence>
<dbReference type="PROSITE" id="PS01313">
    <property type="entry name" value="LIPB"/>
    <property type="match status" value="1"/>
</dbReference>
<gene>
    <name evidence="8" type="ORF">FDK13_05900</name>
</gene>
<evidence type="ECO:0000256" key="2">
    <source>
        <dbReference type="ARBA" id="ARBA00012334"/>
    </source>
</evidence>
<evidence type="ECO:0000256" key="3">
    <source>
        <dbReference type="ARBA" id="ARBA00022490"/>
    </source>
</evidence>